<proteinExistence type="predicted"/>
<dbReference type="Proteomes" id="UP001302222">
    <property type="component" value="Unassembled WGS sequence"/>
</dbReference>
<comment type="caution">
    <text evidence="1">The sequence shown here is derived from an EMBL/GenBank/DDBJ whole genome shotgun (WGS) entry which is preliminary data.</text>
</comment>
<name>A0ABU5SNQ7_9BACT</name>
<reference evidence="1 2" key="1">
    <citation type="submission" date="2023-12" db="EMBL/GenBank/DDBJ databases">
        <title>Novel species of the genus Arcicella isolated from rivers.</title>
        <authorList>
            <person name="Lu H."/>
        </authorList>
    </citation>
    <scope>NUCLEOTIDE SEQUENCE [LARGE SCALE GENOMIC DNA]</scope>
    <source>
        <strain evidence="1 2">DC25W</strain>
    </source>
</reference>
<dbReference type="EMBL" id="JAYGIM010000016">
    <property type="protein sequence ID" value="MEA5428879.1"/>
    <property type="molecule type" value="Genomic_DNA"/>
</dbReference>
<gene>
    <name evidence="1" type="ORF">VB798_19975</name>
</gene>
<sequence>MNQFFTNIQSIIMVFEQYLEQKNIDSEKFLWDNPEEFQDLKVIFNQVNPESFTAQKKFLINKLRRKYQLKTF</sequence>
<dbReference type="RefSeq" id="WP_323689010.1">
    <property type="nucleotide sequence ID" value="NZ_JAYGIM010000016.1"/>
</dbReference>
<evidence type="ECO:0000313" key="1">
    <source>
        <dbReference type="EMBL" id="MEA5428879.1"/>
    </source>
</evidence>
<keyword evidence="2" id="KW-1185">Reference proteome</keyword>
<protein>
    <submittedName>
        <fullName evidence="1">Uncharacterized protein</fullName>
    </submittedName>
</protein>
<accession>A0ABU5SNQ7</accession>
<evidence type="ECO:0000313" key="2">
    <source>
        <dbReference type="Proteomes" id="UP001302222"/>
    </source>
</evidence>
<organism evidence="1 2">
    <name type="scientific">Arcicella lustrica</name>
    <dbReference type="NCBI Taxonomy" id="2984196"/>
    <lineage>
        <taxon>Bacteria</taxon>
        <taxon>Pseudomonadati</taxon>
        <taxon>Bacteroidota</taxon>
        <taxon>Cytophagia</taxon>
        <taxon>Cytophagales</taxon>
        <taxon>Flectobacillaceae</taxon>
        <taxon>Arcicella</taxon>
    </lineage>
</organism>